<evidence type="ECO:0000256" key="1">
    <source>
        <dbReference type="ARBA" id="ARBA00001946"/>
    </source>
</evidence>
<dbReference type="NCBIfam" id="TIGR00229">
    <property type="entry name" value="sensory_box"/>
    <property type="match status" value="1"/>
</dbReference>
<keyword evidence="7" id="KW-1185">Reference proteome</keyword>
<dbReference type="eggNOG" id="COG5001">
    <property type="taxonomic scope" value="Bacteria"/>
</dbReference>
<feature type="domain" description="PAC" evidence="3">
    <location>
        <begin position="442"/>
        <end position="494"/>
    </location>
</feature>
<dbReference type="KEGG" id="ppr:PBPRA3534"/>
<dbReference type="PROSITE" id="PS50112">
    <property type="entry name" value="PAS"/>
    <property type="match status" value="1"/>
</dbReference>
<dbReference type="PANTHER" id="PTHR44757">
    <property type="entry name" value="DIGUANYLATE CYCLASE DGCP"/>
    <property type="match status" value="1"/>
</dbReference>
<dbReference type="InterPro" id="IPR007487">
    <property type="entry name" value="ABC_transpt-TYRBP-like"/>
</dbReference>
<evidence type="ECO:0000313" key="6">
    <source>
        <dbReference type="EMBL" id="CAG21805.1"/>
    </source>
</evidence>
<dbReference type="InterPro" id="IPR001633">
    <property type="entry name" value="EAL_dom"/>
</dbReference>
<dbReference type="SUPFAM" id="SSF55785">
    <property type="entry name" value="PYP-like sensor domain (PAS domain)"/>
    <property type="match status" value="2"/>
</dbReference>
<name>Q6LLM3_PHOPR</name>
<dbReference type="Gene3D" id="3.20.20.450">
    <property type="entry name" value="EAL domain"/>
    <property type="match status" value="1"/>
</dbReference>
<dbReference type="STRING" id="298386.PBPRA3534"/>
<accession>Q6LLM3</accession>
<feature type="domain" description="EAL" evidence="4">
    <location>
        <begin position="793"/>
        <end position="1048"/>
    </location>
</feature>
<dbReference type="PROSITE" id="PS50113">
    <property type="entry name" value="PAC"/>
    <property type="match status" value="1"/>
</dbReference>
<proteinExistence type="predicted"/>
<dbReference type="HOGENOM" id="CLU_000445_32_1_6"/>
<dbReference type="FunFam" id="3.30.70.270:FF:000001">
    <property type="entry name" value="Diguanylate cyclase domain protein"/>
    <property type="match status" value="1"/>
</dbReference>
<dbReference type="InterPro" id="IPR035965">
    <property type="entry name" value="PAS-like_dom_sf"/>
</dbReference>
<evidence type="ECO:0000259" key="2">
    <source>
        <dbReference type="PROSITE" id="PS50112"/>
    </source>
</evidence>
<dbReference type="InterPro" id="IPR000014">
    <property type="entry name" value="PAS"/>
</dbReference>
<dbReference type="CDD" id="cd00130">
    <property type="entry name" value="PAS"/>
    <property type="match status" value="1"/>
</dbReference>
<dbReference type="Gene3D" id="3.30.450.20">
    <property type="entry name" value="PAS domain"/>
    <property type="match status" value="2"/>
</dbReference>
<dbReference type="PROSITE" id="PS50887">
    <property type="entry name" value="GGDEF"/>
    <property type="match status" value="1"/>
</dbReference>
<evidence type="ECO:0000259" key="5">
    <source>
        <dbReference type="PROSITE" id="PS50887"/>
    </source>
</evidence>
<comment type="cofactor">
    <cofactor evidence="1">
        <name>Mg(2+)</name>
        <dbReference type="ChEBI" id="CHEBI:18420"/>
    </cofactor>
</comment>
<dbReference type="CDD" id="cd01949">
    <property type="entry name" value="GGDEF"/>
    <property type="match status" value="1"/>
</dbReference>
<dbReference type="PROSITE" id="PS50883">
    <property type="entry name" value="EAL"/>
    <property type="match status" value="1"/>
</dbReference>
<protein>
    <submittedName>
        <fullName evidence="6">Hipothetical sensory box/GGDEF family protein</fullName>
    </submittedName>
</protein>
<feature type="domain" description="PAS" evidence="2">
    <location>
        <begin position="495"/>
        <end position="546"/>
    </location>
</feature>
<dbReference type="InterPro" id="IPR035919">
    <property type="entry name" value="EAL_sf"/>
</dbReference>
<dbReference type="InterPro" id="IPR052155">
    <property type="entry name" value="Biofilm_reg_signaling"/>
</dbReference>
<sequence length="1052" mass="119808">MLFMRFIILFLMVFFVLPSSAEPLKNTLVIHSYHQGLLWTDALQAGLESTTRPYNIPLNVSYMDTKRYQSDFDLAKRLEIYRNKLANEKFDAIVVTDDYALWLVNQLADEVGNTPIILGGINDYKPMKHDRLKFVTGVLEVDSVVDNIQLARSLQPNLKHIFFLADDTFTGRTFWAKVENYLAQEAINNIQFTRLPIDEFSTLFDKASKLPADSAVIFLSYFKDSAGRYMASDVFLQQFTERASAPVYVSYRYMLELGATGGVVTSGVEQGSKMGSLLVKVLNGDLSEVPEFIDNSTQVAFNYQQLKRWGLTVTDQYALLINKPMTWYEYYNKELKALSISVALMGVVIFLLVLIIRQLRKSEQELQQSQALFEGVFDQSFQYIGILDSSGVLISGNFALQNLLGHKIIKYDRPLWRWHCWQQEIAVKLNQAFISAQQGQLLRFEAAVQSVDDGIRVLDISIKNMPTAQGNSDQVLIEARDVTSRHQMEDKLREREVSYRLLYEQQPVILLAIDSQARIQSVNQFAADLLGYKKRDMLGHKVTDFYLDNAVLPQQFISSSRLNDDQIVWRRQLRYKCAEGKVVWVRETIRSTQSKLQLLLVGEDITSTRELEEKLEYQACHDYLTGLFNRNYFETQLENVLVEAREHETRHAMFYIDLDQFKVINDTAGHEAGDEALKQVALLLQEITPEHATLSRLGGDEFAIILRHCTQHEAVTFGDEILHLLEGAEFFWQSTRFSFSCSLGIRLIDETAGSPQQVHAQADTACYAAKDEGRNRLHLYHPDDEELKRRELEMEYVNHIHKALAEQRFELHAQQIAPVASGSTKQHYEILVRMRNSDGSMVSPGLFMPAAERYNIAHLIDRYVVKGVIEWLQANKEAVEKLELCSINLSGQSMGNRDFVGFLIEQIRDSGLPPSKLCLEITETAAIGNMSEAIQLFTQLKNLGCLIALDDFGSGLSSFGYLKRMPVDIIKIDGMFVRDIAEDEMDFAMVKAINELAKKMGKRTVAEFVENEAILMRLQSLGVDYAQGYLFGKPKPLAELVAELSQDEISVL</sequence>
<dbReference type="Pfam" id="PF13426">
    <property type="entry name" value="PAS_9"/>
    <property type="match status" value="1"/>
</dbReference>
<dbReference type="Gene3D" id="3.40.50.2300">
    <property type="match status" value="2"/>
</dbReference>
<reference evidence="7" key="1">
    <citation type="journal article" date="2005" name="Science">
        <title>Life at depth: Photobacterium profundum genome sequence and expression analysis.</title>
        <authorList>
            <person name="Vezzi A."/>
            <person name="Campanaro S."/>
            <person name="D'Angelo M."/>
            <person name="Simonato F."/>
            <person name="Vitulo N."/>
            <person name="Lauro F.M."/>
            <person name="Cestaro A."/>
            <person name="Malacrida G."/>
            <person name="Simionati B."/>
            <person name="Cannata N."/>
            <person name="Romualdi C."/>
            <person name="Bartlett D.H."/>
            <person name="Valle G."/>
        </authorList>
    </citation>
    <scope>NUCLEOTIDE SEQUENCE [LARGE SCALE GENOMIC DNA]</scope>
    <source>
        <strain evidence="7">ATCC BAA-1253 / SS9</strain>
    </source>
</reference>
<feature type="domain" description="GGDEF" evidence="5">
    <location>
        <begin position="649"/>
        <end position="782"/>
    </location>
</feature>
<dbReference type="CDD" id="cd01948">
    <property type="entry name" value="EAL"/>
    <property type="match status" value="1"/>
</dbReference>
<evidence type="ECO:0000259" key="4">
    <source>
        <dbReference type="PROSITE" id="PS50883"/>
    </source>
</evidence>
<dbReference type="InterPro" id="IPR029787">
    <property type="entry name" value="Nucleotide_cyclase"/>
</dbReference>
<dbReference type="GO" id="GO:0003824">
    <property type="term" value="F:catalytic activity"/>
    <property type="evidence" value="ECO:0007669"/>
    <property type="project" value="UniProtKB-ARBA"/>
</dbReference>
<dbReference type="Gene3D" id="3.30.70.270">
    <property type="match status" value="1"/>
</dbReference>
<dbReference type="SUPFAM" id="SSF55073">
    <property type="entry name" value="Nucleotide cyclase"/>
    <property type="match status" value="1"/>
</dbReference>
<evidence type="ECO:0000259" key="3">
    <source>
        <dbReference type="PROSITE" id="PS50113"/>
    </source>
</evidence>
<evidence type="ECO:0000313" key="7">
    <source>
        <dbReference type="Proteomes" id="UP000000593"/>
    </source>
</evidence>
<dbReference type="eggNOG" id="COG2984">
    <property type="taxonomic scope" value="Bacteria"/>
</dbReference>
<dbReference type="PANTHER" id="PTHR44757:SF4">
    <property type="entry name" value="DIGUANYLATE CYCLASE DGCE-RELATED"/>
    <property type="match status" value="1"/>
</dbReference>
<dbReference type="InterPro" id="IPR043128">
    <property type="entry name" value="Rev_trsase/Diguanyl_cyclase"/>
</dbReference>
<dbReference type="Pfam" id="PF00990">
    <property type="entry name" value="GGDEF"/>
    <property type="match status" value="1"/>
</dbReference>
<dbReference type="SUPFAM" id="SSF141868">
    <property type="entry name" value="EAL domain-like"/>
    <property type="match status" value="1"/>
</dbReference>
<dbReference type="Pfam" id="PF00563">
    <property type="entry name" value="EAL"/>
    <property type="match status" value="1"/>
</dbReference>
<dbReference type="Proteomes" id="UP000000593">
    <property type="component" value="Chromosome 1"/>
</dbReference>
<organism evidence="6 7">
    <name type="scientific">Photobacterium profundum (strain SS9)</name>
    <dbReference type="NCBI Taxonomy" id="298386"/>
    <lineage>
        <taxon>Bacteria</taxon>
        <taxon>Pseudomonadati</taxon>
        <taxon>Pseudomonadota</taxon>
        <taxon>Gammaproteobacteria</taxon>
        <taxon>Vibrionales</taxon>
        <taxon>Vibrionaceae</taxon>
        <taxon>Photobacterium</taxon>
    </lineage>
</organism>
<dbReference type="InterPro" id="IPR000160">
    <property type="entry name" value="GGDEF_dom"/>
</dbReference>
<dbReference type="eggNOG" id="COG2202">
    <property type="taxonomic scope" value="Bacteria"/>
</dbReference>
<dbReference type="AlphaFoldDB" id="Q6LLM3"/>
<gene>
    <name evidence="6" type="primary">VV11110</name>
    <name evidence="6" type="ordered locus">PBPRA3534</name>
</gene>
<dbReference type="EMBL" id="CR378674">
    <property type="protein sequence ID" value="CAG21805.1"/>
    <property type="molecule type" value="Genomic_DNA"/>
</dbReference>
<dbReference type="InterPro" id="IPR000700">
    <property type="entry name" value="PAS-assoc_C"/>
</dbReference>
<dbReference type="NCBIfam" id="TIGR00254">
    <property type="entry name" value="GGDEF"/>
    <property type="match status" value="1"/>
</dbReference>
<dbReference type="SMART" id="SM00267">
    <property type="entry name" value="GGDEF"/>
    <property type="match status" value="1"/>
</dbReference>
<dbReference type="Pfam" id="PF04392">
    <property type="entry name" value="ABC_sub_bind"/>
    <property type="match status" value="1"/>
</dbReference>
<dbReference type="SMART" id="SM00052">
    <property type="entry name" value="EAL"/>
    <property type="match status" value="1"/>
</dbReference>